<gene>
    <name evidence="2" type="ORF">SAMN05446037_102569</name>
</gene>
<dbReference type="AlphaFoldDB" id="A0A239I859"/>
<keyword evidence="2" id="KW-0862">Zinc</keyword>
<accession>A0A239I859</accession>
<keyword evidence="2" id="KW-0863">Zinc-finger</keyword>
<sequence>MDTIVKYLDKSLDYVSHELIGDTLYINVMSNLKSVPCPDCLIQSSKVHSRYKKSFQDLPIQGKKVVIVIKNRNLFCVSTECPRYTFSETFDFIDAKSKKLNDLWMKLQGSH</sequence>
<keyword evidence="2" id="KW-0479">Metal-binding</keyword>
<evidence type="ECO:0000313" key="3">
    <source>
        <dbReference type="Proteomes" id="UP000198304"/>
    </source>
</evidence>
<evidence type="ECO:0000259" key="1">
    <source>
        <dbReference type="Pfam" id="PF14690"/>
    </source>
</evidence>
<dbReference type="Proteomes" id="UP000198304">
    <property type="component" value="Unassembled WGS sequence"/>
</dbReference>
<dbReference type="OrthoDB" id="287363at2"/>
<protein>
    <submittedName>
        <fullName evidence="2">Zinc-finger of transposase IS204/IS1001/IS1096/IS1165</fullName>
    </submittedName>
</protein>
<proteinExistence type="predicted"/>
<dbReference type="GO" id="GO:0008270">
    <property type="term" value="F:zinc ion binding"/>
    <property type="evidence" value="ECO:0007669"/>
    <property type="project" value="UniProtKB-KW"/>
</dbReference>
<dbReference type="RefSeq" id="WP_089284468.1">
    <property type="nucleotide sequence ID" value="NZ_FZOJ01000025.1"/>
</dbReference>
<dbReference type="EMBL" id="FZOJ01000025">
    <property type="protein sequence ID" value="SNS88524.1"/>
    <property type="molecule type" value="Genomic_DNA"/>
</dbReference>
<keyword evidence="3" id="KW-1185">Reference proteome</keyword>
<dbReference type="Pfam" id="PF14690">
    <property type="entry name" value="Zn_ribbon_ISL3"/>
    <property type="match status" value="1"/>
</dbReference>
<dbReference type="InterPro" id="IPR029261">
    <property type="entry name" value="Transposase_Znf"/>
</dbReference>
<organism evidence="2 3">
    <name type="scientific">Anaerovirgula multivorans</name>
    <dbReference type="NCBI Taxonomy" id="312168"/>
    <lineage>
        <taxon>Bacteria</taxon>
        <taxon>Bacillati</taxon>
        <taxon>Bacillota</taxon>
        <taxon>Clostridia</taxon>
        <taxon>Peptostreptococcales</taxon>
        <taxon>Natronincolaceae</taxon>
        <taxon>Anaerovirgula</taxon>
    </lineage>
</organism>
<reference evidence="2 3" key="1">
    <citation type="submission" date="2017-06" db="EMBL/GenBank/DDBJ databases">
        <authorList>
            <person name="Kim H.J."/>
            <person name="Triplett B.A."/>
        </authorList>
    </citation>
    <scope>NUCLEOTIDE SEQUENCE [LARGE SCALE GENOMIC DNA]</scope>
    <source>
        <strain evidence="2 3">SCA</strain>
    </source>
</reference>
<feature type="domain" description="Transposase IS204/IS1001/IS1096/IS1165 zinc-finger" evidence="1">
    <location>
        <begin position="35"/>
        <end position="76"/>
    </location>
</feature>
<evidence type="ECO:0000313" key="2">
    <source>
        <dbReference type="EMBL" id="SNS88524.1"/>
    </source>
</evidence>
<name>A0A239I859_9FIRM</name>